<proteinExistence type="predicted"/>
<feature type="transmembrane region" description="Helical" evidence="1">
    <location>
        <begin position="18"/>
        <end position="36"/>
    </location>
</feature>
<dbReference type="Pfam" id="PF14584">
    <property type="entry name" value="DUF4446"/>
    <property type="match status" value="1"/>
</dbReference>
<dbReference type="InterPro" id="IPR027981">
    <property type="entry name" value="DUF4446"/>
</dbReference>
<keyword evidence="1" id="KW-1133">Transmembrane helix</keyword>
<dbReference type="Proteomes" id="UP000186112">
    <property type="component" value="Unassembled WGS sequence"/>
</dbReference>
<dbReference type="RefSeq" id="WP_075728561.1">
    <property type="nucleotide sequence ID" value="NZ_LTDM01000066.1"/>
</dbReference>
<dbReference type="AlphaFoldDB" id="A0A1U7M2N0"/>
<evidence type="ECO:0000256" key="1">
    <source>
        <dbReference type="SAM" id="Phobius"/>
    </source>
</evidence>
<comment type="caution">
    <text evidence="2">The sequence shown here is derived from an EMBL/GenBank/DDBJ whole genome shotgun (WGS) entry which is preliminary data.</text>
</comment>
<evidence type="ECO:0000313" key="3">
    <source>
        <dbReference type="Proteomes" id="UP000186112"/>
    </source>
</evidence>
<sequence length="177" mass="20383">MEHLYIVAEFVREYMAEFILFLYIGFLILFISLLVSNHKNRKLLEKYNGLVRNFNGENFEELILYLQNHVNDLNAKVNTLKLETKTLEERLDFAVQSVGFIRYNAFDDMGSEMSYSIAFLDSFKNGFVLTGIYGRDQTVTYAKDIKNGESTRTLSAEEMIAVDRALKGQTTTQTTKA</sequence>
<organism evidence="2 3">
    <name type="scientific">Tissierella creatinophila DSM 6911</name>
    <dbReference type="NCBI Taxonomy" id="1123403"/>
    <lineage>
        <taxon>Bacteria</taxon>
        <taxon>Bacillati</taxon>
        <taxon>Bacillota</taxon>
        <taxon>Tissierellia</taxon>
        <taxon>Tissierellales</taxon>
        <taxon>Tissierellaceae</taxon>
        <taxon>Tissierella</taxon>
    </lineage>
</organism>
<reference evidence="2 3" key="1">
    <citation type="submission" date="2016-02" db="EMBL/GenBank/DDBJ databases">
        <title>Genome sequence of Tissierella creatinophila DSM 6911.</title>
        <authorList>
            <person name="Poehlein A."/>
            <person name="Daniel R."/>
        </authorList>
    </citation>
    <scope>NUCLEOTIDE SEQUENCE [LARGE SCALE GENOMIC DNA]</scope>
    <source>
        <strain evidence="2 3">DSM 6911</strain>
    </source>
</reference>
<keyword evidence="3" id="KW-1185">Reference proteome</keyword>
<protein>
    <recommendedName>
        <fullName evidence="4">DUF4446 domain-containing protein</fullName>
    </recommendedName>
</protein>
<evidence type="ECO:0000313" key="2">
    <source>
        <dbReference type="EMBL" id="OLS01448.1"/>
    </source>
</evidence>
<accession>A0A1U7M2N0</accession>
<dbReference type="EMBL" id="LTDM01000066">
    <property type="protein sequence ID" value="OLS01448.1"/>
    <property type="molecule type" value="Genomic_DNA"/>
</dbReference>
<evidence type="ECO:0008006" key="4">
    <source>
        <dbReference type="Google" id="ProtNLM"/>
    </source>
</evidence>
<dbReference type="OrthoDB" id="5244042at2"/>
<keyword evidence="1" id="KW-0472">Membrane</keyword>
<gene>
    <name evidence="2" type="ORF">TICRE_24870</name>
</gene>
<name>A0A1U7M2N0_TISCR</name>
<keyword evidence="1" id="KW-0812">Transmembrane</keyword>